<organism evidence="2 3">
    <name type="scientific">Saccharopolyspora erythraea</name>
    <name type="common">Streptomyces erythraeus</name>
    <dbReference type="NCBI Taxonomy" id="1836"/>
    <lineage>
        <taxon>Bacteria</taxon>
        <taxon>Bacillati</taxon>
        <taxon>Actinomycetota</taxon>
        <taxon>Actinomycetes</taxon>
        <taxon>Pseudonocardiales</taxon>
        <taxon>Pseudonocardiaceae</taxon>
        <taxon>Saccharopolyspora</taxon>
    </lineage>
</organism>
<accession>A0ABP3NZC5</accession>
<evidence type="ECO:0000313" key="3">
    <source>
        <dbReference type="Proteomes" id="UP001500729"/>
    </source>
</evidence>
<dbReference type="Proteomes" id="UP001500729">
    <property type="component" value="Unassembled WGS sequence"/>
</dbReference>
<protein>
    <recommendedName>
        <fullName evidence="4">PE-PGRS family protein</fullName>
    </recommendedName>
</protein>
<dbReference type="EMBL" id="BAAAGS010000061">
    <property type="protein sequence ID" value="GAA0553637.1"/>
    <property type="molecule type" value="Genomic_DNA"/>
</dbReference>
<evidence type="ECO:0000256" key="1">
    <source>
        <dbReference type="SAM" id="MobiDB-lite"/>
    </source>
</evidence>
<gene>
    <name evidence="2" type="ORF">GCM10009533_59590</name>
</gene>
<feature type="compositionally biased region" description="Polar residues" evidence="1">
    <location>
        <begin position="16"/>
        <end position="26"/>
    </location>
</feature>
<dbReference type="RefSeq" id="WP_011874758.1">
    <property type="nucleotide sequence ID" value="NZ_BAAAGS010000061.1"/>
</dbReference>
<comment type="caution">
    <text evidence="2">The sequence shown here is derived from an EMBL/GenBank/DDBJ whole genome shotgun (WGS) entry which is preliminary data.</text>
</comment>
<feature type="compositionally biased region" description="Low complexity" evidence="1">
    <location>
        <begin position="33"/>
        <end position="60"/>
    </location>
</feature>
<evidence type="ECO:0000313" key="2">
    <source>
        <dbReference type="EMBL" id="GAA0553637.1"/>
    </source>
</evidence>
<reference evidence="3" key="1">
    <citation type="journal article" date="2019" name="Int. J. Syst. Evol. Microbiol.">
        <title>The Global Catalogue of Microorganisms (GCM) 10K type strain sequencing project: providing services to taxonomists for standard genome sequencing and annotation.</title>
        <authorList>
            <consortium name="The Broad Institute Genomics Platform"/>
            <consortium name="The Broad Institute Genome Sequencing Center for Infectious Disease"/>
            <person name="Wu L."/>
            <person name="Ma J."/>
        </authorList>
    </citation>
    <scope>NUCLEOTIDE SEQUENCE [LARGE SCALE GENOMIC DNA]</scope>
    <source>
        <strain evidence="3">JCM 10303</strain>
    </source>
</reference>
<feature type="compositionally biased region" description="Basic and acidic residues" evidence="1">
    <location>
        <begin position="72"/>
        <end position="81"/>
    </location>
</feature>
<sequence length="168" mass="18285">MTSNEENPQRPDQTRQESGQEQPTTATRDRGSESAGSAGWTTTGPGATGAEGSSQQESGGMRSTATPAGGEADGRPQEGGEAHLMPTEVAQDMRARWDAVQGAFVDDPRRAVNDADNMVSDVLQRLSATFETQHKELEGQWKNGEPSTDDLRTAFHRYRSFFNRLLEV</sequence>
<keyword evidence="3" id="KW-1185">Reference proteome</keyword>
<evidence type="ECO:0008006" key="4">
    <source>
        <dbReference type="Google" id="ProtNLM"/>
    </source>
</evidence>
<feature type="region of interest" description="Disordered" evidence="1">
    <location>
        <begin position="1"/>
        <end position="82"/>
    </location>
</feature>
<proteinExistence type="predicted"/>
<name>A0ABP3NZC5_SACER</name>